<evidence type="ECO:0000256" key="6">
    <source>
        <dbReference type="SAM" id="Phobius"/>
    </source>
</evidence>
<evidence type="ECO:0000256" key="4">
    <source>
        <dbReference type="ARBA" id="ARBA00022989"/>
    </source>
</evidence>
<reference evidence="7 8" key="1">
    <citation type="journal article" date="2016" name="Nat. Commun.">
        <title>Thousands of microbial genomes shed light on interconnected biogeochemical processes in an aquifer system.</title>
        <authorList>
            <person name="Anantharaman K."/>
            <person name="Brown C.T."/>
            <person name="Hug L.A."/>
            <person name="Sharon I."/>
            <person name="Castelle C.J."/>
            <person name="Probst A.J."/>
            <person name="Thomas B.C."/>
            <person name="Singh A."/>
            <person name="Wilkins M.J."/>
            <person name="Karaoz U."/>
            <person name="Brodie E.L."/>
            <person name="Williams K.H."/>
            <person name="Hubbard S.S."/>
            <person name="Banfield J.F."/>
        </authorList>
    </citation>
    <scope>NUCLEOTIDE SEQUENCE [LARGE SCALE GENOMIC DNA]</scope>
</reference>
<evidence type="ECO:0000313" key="7">
    <source>
        <dbReference type="EMBL" id="OGD74873.1"/>
    </source>
</evidence>
<keyword evidence="2" id="KW-0488">Methylation</keyword>
<evidence type="ECO:0000256" key="1">
    <source>
        <dbReference type="ARBA" id="ARBA00004167"/>
    </source>
</evidence>
<evidence type="ECO:0000256" key="5">
    <source>
        <dbReference type="ARBA" id="ARBA00023136"/>
    </source>
</evidence>
<dbReference type="InterPro" id="IPR045584">
    <property type="entry name" value="Pilin-like"/>
</dbReference>
<name>A0A1F5F5E8_9BACT</name>
<comment type="caution">
    <text evidence="7">The sequence shown here is derived from an EMBL/GenBank/DDBJ whole genome shotgun (WGS) entry which is preliminary data.</text>
</comment>
<dbReference type="GO" id="GO:0016020">
    <property type="term" value="C:membrane"/>
    <property type="evidence" value="ECO:0007669"/>
    <property type="project" value="UniProtKB-SubCell"/>
</dbReference>
<evidence type="ECO:0000256" key="2">
    <source>
        <dbReference type="ARBA" id="ARBA00022481"/>
    </source>
</evidence>
<proteinExistence type="predicted"/>
<feature type="transmembrane region" description="Helical" evidence="6">
    <location>
        <begin position="6"/>
        <end position="29"/>
    </location>
</feature>
<keyword evidence="5 6" id="KW-0472">Membrane</keyword>
<dbReference type="PANTHER" id="PTHR30093:SF44">
    <property type="entry name" value="TYPE II SECRETION SYSTEM CORE PROTEIN G"/>
    <property type="match status" value="1"/>
</dbReference>
<dbReference type="Proteomes" id="UP000176191">
    <property type="component" value="Unassembled WGS sequence"/>
</dbReference>
<protein>
    <recommendedName>
        <fullName evidence="9">Type II secretion system protein GspG C-terminal domain-containing protein</fullName>
    </recommendedName>
</protein>
<organism evidence="7 8">
    <name type="scientific">Candidatus Collierbacteria bacterium RIFOXYA2_FULL_46_10</name>
    <dbReference type="NCBI Taxonomy" id="1817726"/>
    <lineage>
        <taxon>Bacteria</taxon>
        <taxon>Candidatus Collieribacteriota</taxon>
    </lineage>
</organism>
<evidence type="ECO:0000256" key="3">
    <source>
        <dbReference type="ARBA" id="ARBA00022692"/>
    </source>
</evidence>
<dbReference type="AlphaFoldDB" id="A0A1F5F5E8"/>
<dbReference type="PRINTS" id="PR00813">
    <property type="entry name" value="BCTERIALGSPG"/>
</dbReference>
<dbReference type="EMBL" id="MFAK01000022">
    <property type="protein sequence ID" value="OGD74873.1"/>
    <property type="molecule type" value="Genomic_DNA"/>
</dbReference>
<gene>
    <name evidence="7" type="ORF">A2228_00410</name>
</gene>
<evidence type="ECO:0000313" key="8">
    <source>
        <dbReference type="Proteomes" id="UP000176191"/>
    </source>
</evidence>
<evidence type="ECO:0008006" key="9">
    <source>
        <dbReference type="Google" id="ProtNLM"/>
    </source>
</evidence>
<dbReference type="InterPro" id="IPR012902">
    <property type="entry name" value="N_methyl_site"/>
</dbReference>
<dbReference type="InterPro" id="IPR000983">
    <property type="entry name" value="Bac_GSPG_pilin"/>
</dbReference>
<keyword evidence="3 6" id="KW-0812">Transmembrane</keyword>
<dbReference type="GO" id="GO:0015628">
    <property type="term" value="P:protein secretion by the type II secretion system"/>
    <property type="evidence" value="ECO:0007669"/>
    <property type="project" value="InterPro"/>
</dbReference>
<comment type="subcellular location">
    <subcellularLocation>
        <location evidence="1">Membrane</location>
        <topology evidence="1">Single-pass membrane protein</topology>
    </subcellularLocation>
</comment>
<dbReference type="SUPFAM" id="SSF54523">
    <property type="entry name" value="Pili subunits"/>
    <property type="match status" value="1"/>
</dbReference>
<dbReference type="GO" id="GO:0015627">
    <property type="term" value="C:type II protein secretion system complex"/>
    <property type="evidence" value="ECO:0007669"/>
    <property type="project" value="InterPro"/>
</dbReference>
<sequence length="215" mass="23413">MATKTHLGFSLIELLIVVATLAILILAVLTGLSRQRNKADDAKMKSDLARLKIAFEDYYNDHNCYPPATWFDNADDCGSNQLSPYLPVIPCNRKTGLPYVLETDSTTCKWFKFYTFLINSDDPQAVALRGDETSSPLGNYGISSDNVVVTVYYSPTSSSAPSSTPTPSTPAKRYWCPIVGNCGDYDTTLYTCTPDWASADCGGTNCPTVGTCNPL</sequence>
<dbReference type="Gene3D" id="3.30.700.10">
    <property type="entry name" value="Glycoprotein, Type 4 Pilin"/>
    <property type="match status" value="1"/>
</dbReference>
<keyword evidence="4 6" id="KW-1133">Transmembrane helix</keyword>
<dbReference type="NCBIfam" id="TIGR02532">
    <property type="entry name" value="IV_pilin_GFxxxE"/>
    <property type="match status" value="1"/>
</dbReference>
<dbReference type="PANTHER" id="PTHR30093">
    <property type="entry name" value="GENERAL SECRETION PATHWAY PROTEIN G"/>
    <property type="match status" value="1"/>
</dbReference>
<accession>A0A1F5F5E8</accession>